<dbReference type="SUPFAM" id="SSF81296">
    <property type="entry name" value="E set domains"/>
    <property type="match status" value="1"/>
</dbReference>
<dbReference type="Proteomes" id="UP000321261">
    <property type="component" value="Unassembled WGS sequence"/>
</dbReference>
<dbReference type="PANTHER" id="PTHR11511">
    <property type="entry name" value="LARVAL STORAGE PROTEIN/PHENOLOXIDASE"/>
    <property type="match status" value="1"/>
</dbReference>
<dbReference type="PANTHER" id="PTHR11511:SF4">
    <property type="entry name" value="PHENOLOXIDASE 2-RELATED"/>
    <property type="match status" value="1"/>
</dbReference>
<dbReference type="AlphaFoldDB" id="A0A561SIM0"/>
<evidence type="ECO:0000256" key="4">
    <source>
        <dbReference type="ARBA" id="ARBA00023157"/>
    </source>
</evidence>
<keyword evidence="2" id="KW-0964">Secreted</keyword>
<evidence type="ECO:0000256" key="3">
    <source>
        <dbReference type="ARBA" id="ARBA00022723"/>
    </source>
</evidence>
<dbReference type="InterPro" id="IPR002227">
    <property type="entry name" value="Tyrosinase_Cu-bd"/>
</dbReference>
<evidence type="ECO:0000256" key="2">
    <source>
        <dbReference type="ARBA" id="ARBA00022525"/>
    </source>
</evidence>
<evidence type="ECO:0000313" key="7">
    <source>
        <dbReference type="Proteomes" id="UP000321261"/>
    </source>
</evidence>
<dbReference type="Pfam" id="PF00372">
    <property type="entry name" value="Hemocyanin_M"/>
    <property type="match status" value="1"/>
</dbReference>
<evidence type="ECO:0000259" key="5">
    <source>
        <dbReference type="PROSITE" id="PS00498"/>
    </source>
</evidence>
<dbReference type="GO" id="GO:0016491">
    <property type="term" value="F:oxidoreductase activity"/>
    <property type="evidence" value="ECO:0007669"/>
    <property type="project" value="InterPro"/>
</dbReference>
<keyword evidence="4" id="KW-1015">Disulfide bond</keyword>
<reference evidence="6 7" key="1">
    <citation type="submission" date="2019-06" db="EMBL/GenBank/DDBJ databases">
        <title>Sequencing the genomes of 1000 actinobacteria strains.</title>
        <authorList>
            <person name="Klenk H.-P."/>
        </authorList>
    </citation>
    <scope>NUCLEOTIDE SEQUENCE [LARGE SCALE GENOMIC DNA]</scope>
    <source>
        <strain evidence="6 7">DSM 45671</strain>
    </source>
</reference>
<feature type="domain" description="Tyrosinase copper-binding" evidence="5">
    <location>
        <begin position="389"/>
        <end position="400"/>
    </location>
</feature>
<comment type="subcellular location">
    <subcellularLocation>
        <location evidence="1">Secreted</location>
    </subcellularLocation>
</comment>
<accession>A0A561SIM0</accession>
<dbReference type="Pfam" id="PF03723">
    <property type="entry name" value="Hemocyanin_C"/>
    <property type="match status" value="1"/>
</dbReference>
<dbReference type="GO" id="GO:0046872">
    <property type="term" value="F:metal ion binding"/>
    <property type="evidence" value="ECO:0007669"/>
    <property type="project" value="UniProtKB-KW"/>
</dbReference>
<dbReference type="InterPro" id="IPR037020">
    <property type="entry name" value="Hemocyanin_C_sf"/>
</dbReference>
<keyword evidence="3" id="KW-0479">Metal-binding</keyword>
<dbReference type="InterPro" id="IPR013788">
    <property type="entry name" value="Hemocyanin/hexamerin"/>
</dbReference>
<dbReference type="InterPro" id="IPR000896">
    <property type="entry name" value="Hemocyanin/hexamerin_mid_dom"/>
</dbReference>
<name>A0A561SIM0_9PSEU</name>
<comment type="caution">
    <text evidence="6">The sequence shown here is derived from an EMBL/GenBank/DDBJ whole genome shotgun (WGS) entry which is preliminary data.</text>
</comment>
<proteinExistence type="predicted"/>
<dbReference type="OrthoDB" id="2874181at2"/>
<dbReference type="InterPro" id="IPR014756">
    <property type="entry name" value="Ig_E-set"/>
</dbReference>
<dbReference type="GO" id="GO:0005576">
    <property type="term" value="C:extracellular region"/>
    <property type="evidence" value="ECO:0007669"/>
    <property type="project" value="UniProtKB-SubCell"/>
</dbReference>
<sequence length="688" mass="74664">MPTMSELQERSNALFTDRLSGRAATFDATAPPRFHWFDPDDAADAVALTAQMAIASARSDSVEGGLESALDLAESRTDLPPQLVAQAMAMFVTHHRPARRLVKPRTVRAVPQLFAPSRGAGTADEPRTPTPEDVLDYWREDPFANEHHEHWHQVYPFAGLVPADWLVWADTADRAGLAALLGAMDATHDWPTFLVSATPEEIRDTFFDLVNAQPDFAAVLRGLSPIAYRTLFRLNDRQGELFLYMHSQMLARYDAERLSLGRSRVEAFGPSNWAAPIPESYDPGPDLPDFTPRGPNEKLPQRDIDLLTTWHAALAAAIGSGDLVRPTGPARAVDSDRLGEATEAAAARLTGLDRATYPGIHNFGHNMLGALPDDQGEGVMISTVVAIRDPIFWRWHKYVDQINTAWQDTQSAYDMSDTPPVVVRDRLAGPPQPWVSPDLVLVSTAGLAEGADPTALLSSAIGGAVFDSPVAAGPIAGAAGLEAVDELTTRMTDSTLSDGRVITHLTHDPFALVVRVRNAATRPTAITVRSFIAPAAEAGDRTMWMELDKFLVEVPAGGRAVLYRPDAEFSVVKKPAETDPGSVLEGEGDPNDPDYCDCGWPYTLLLPRGRPDGAEYRLAVICTDASRDLVRPSGGCGSMSFCGAVDRYPDTRDMGYPFSRPFADSLAATLLRVQSAAGRSLTIRHVET</sequence>
<evidence type="ECO:0000256" key="1">
    <source>
        <dbReference type="ARBA" id="ARBA00004613"/>
    </source>
</evidence>
<keyword evidence="7" id="KW-1185">Reference proteome</keyword>
<dbReference type="RefSeq" id="WP_147254047.1">
    <property type="nucleotide sequence ID" value="NZ_VIWU01000001.1"/>
</dbReference>
<dbReference type="PROSITE" id="PS00498">
    <property type="entry name" value="TYROSINASE_2"/>
    <property type="match status" value="1"/>
</dbReference>
<dbReference type="Gene3D" id="1.10.1280.10">
    <property type="entry name" value="Di-copper center containing domain from catechol oxidase"/>
    <property type="match status" value="1"/>
</dbReference>
<dbReference type="SUPFAM" id="SSF48056">
    <property type="entry name" value="Di-copper centre-containing domain"/>
    <property type="match status" value="2"/>
</dbReference>
<dbReference type="Gene3D" id="2.60.40.1520">
    <property type="entry name" value="Hemocyanin, C-terminal domain"/>
    <property type="match status" value="1"/>
</dbReference>
<dbReference type="InterPro" id="IPR008922">
    <property type="entry name" value="Di-copper_centre_dom_sf"/>
</dbReference>
<evidence type="ECO:0000313" key="6">
    <source>
        <dbReference type="EMBL" id="TWF74721.1"/>
    </source>
</evidence>
<dbReference type="EMBL" id="VIWU01000001">
    <property type="protein sequence ID" value="TWF74721.1"/>
    <property type="molecule type" value="Genomic_DNA"/>
</dbReference>
<dbReference type="InterPro" id="IPR005203">
    <property type="entry name" value="Hemocyanin_C"/>
</dbReference>
<organism evidence="6 7">
    <name type="scientific">Pseudonocardia hierapolitana</name>
    <dbReference type="NCBI Taxonomy" id="1128676"/>
    <lineage>
        <taxon>Bacteria</taxon>
        <taxon>Bacillati</taxon>
        <taxon>Actinomycetota</taxon>
        <taxon>Actinomycetes</taxon>
        <taxon>Pseudonocardiales</taxon>
        <taxon>Pseudonocardiaceae</taxon>
        <taxon>Pseudonocardia</taxon>
    </lineage>
</organism>
<protein>
    <submittedName>
        <fullName evidence="6">Hemocyanin-like protein</fullName>
    </submittedName>
</protein>
<gene>
    <name evidence="6" type="ORF">FHX44_11603</name>
</gene>